<comment type="caution">
    <text evidence="2">The sequence shown here is derived from an EMBL/GenBank/DDBJ whole genome shotgun (WGS) entry which is preliminary data.</text>
</comment>
<evidence type="ECO:0000313" key="3">
    <source>
        <dbReference type="Proteomes" id="UP000029033"/>
    </source>
</evidence>
<dbReference type="AlphaFoldDB" id="A0A087D7E7"/>
<organism evidence="2 3">
    <name type="scientific">Bifidobacterium scardovii</name>
    <dbReference type="NCBI Taxonomy" id="158787"/>
    <lineage>
        <taxon>Bacteria</taxon>
        <taxon>Bacillati</taxon>
        <taxon>Actinomycetota</taxon>
        <taxon>Actinomycetes</taxon>
        <taxon>Bifidobacteriales</taxon>
        <taxon>Bifidobacteriaceae</taxon>
        <taxon>Bifidobacterium</taxon>
    </lineage>
</organism>
<dbReference type="Proteomes" id="UP000029033">
    <property type="component" value="Unassembled WGS sequence"/>
</dbReference>
<protein>
    <submittedName>
        <fullName evidence="2">Uncharacterized protein</fullName>
    </submittedName>
</protein>
<keyword evidence="3" id="KW-1185">Reference proteome</keyword>
<name>A0A087D7E7_9BIFI</name>
<reference evidence="2 3" key="1">
    <citation type="submission" date="2014-03" db="EMBL/GenBank/DDBJ databases">
        <title>Genomics of Bifidobacteria.</title>
        <authorList>
            <person name="Ventura M."/>
            <person name="Milani C."/>
            <person name="Lugli G.A."/>
        </authorList>
    </citation>
    <scope>NUCLEOTIDE SEQUENCE [LARGE SCALE GENOMIC DNA]</scope>
    <source>
        <strain evidence="2 3">LMG 21589</strain>
    </source>
</reference>
<dbReference type="EMBL" id="JGZO01000023">
    <property type="protein sequence ID" value="KFI91447.1"/>
    <property type="molecule type" value="Genomic_DNA"/>
</dbReference>
<evidence type="ECO:0000256" key="1">
    <source>
        <dbReference type="SAM" id="MobiDB-lite"/>
    </source>
</evidence>
<accession>A0A087D7E7</accession>
<proteinExistence type="predicted"/>
<gene>
    <name evidence="2" type="ORF">BSCA_2142</name>
</gene>
<evidence type="ECO:0000313" key="2">
    <source>
        <dbReference type="EMBL" id="KFI91447.1"/>
    </source>
</evidence>
<feature type="region of interest" description="Disordered" evidence="1">
    <location>
        <begin position="1"/>
        <end position="68"/>
    </location>
</feature>
<sequence>MRPWRKHPAATTPVSHPYHPVAATSLPEPSKRDTFTTLWQQRPATPYQRDATAILQKKRPAKARPTET</sequence>